<dbReference type="PROSITE" id="PS50927">
    <property type="entry name" value="BULB_LECTIN"/>
    <property type="match status" value="1"/>
</dbReference>
<accession>A0AAW1R3L4</accession>
<feature type="domain" description="Bulb-type lectin" evidence="1">
    <location>
        <begin position="323"/>
        <end position="447"/>
    </location>
</feature>
<protein>
    <recommendedName>
        <fullName evidence="1">Bulb-type lectin domain-containing protein</fullName>
    </recommendedName>
</protein>
<name>A0AAW1R3L4_9CHLO</name>
<dbReference type="Gene3D" id="2.90.10.10">
    <property type="entry name" value="Bulb-type lectin domain"/>
    <property type="match status" value="1"/>
</dbReference>
<dbReference type="SUPFAM" id="SSF51110">
    <property type="entry name" value="alpha-D-mannose-specific plant lectins"/>
    <property type="match status" value="1"/>
</dbReference>
<organism evidence="2 3">
    <name type="scientific">[Myrmecia] bisecta</name>
    <dbReference type="NCBI Taxonomy" id="41462"/>
    <lineage>
        <taxon>Eukaryota</taxon>
        <taxon>Viridiplantae</taxon>
        <taxon>Chlorophyta</taxon>
        <taxon>core chlorophytes</taxon>
        <taxon>Trebouxiophyceae</taxon>
        <taxon>Trebouxiales</taxon>
        <taxon>Trebouxiaceae</taxon>
        <taxon>Myrmecia</taxon>
    </lineage>
</organism>
<evidence type="ECO:0000259" key="1">
    <source>
        <dbReference type="PROSITE" id="PS50927"/>
    </source>
</evidence>
<evidence type="ECO:0000313" key="3">
    <source>
        <dbReference type="Proteomes" id="UP001489004"/>
    </source>
</evidence>
<dbReference type="EMBL" id="JALJOR010000001">
    <property type="protein sequence ID" value="KAK9828555.1"/>
    <property type="molecule type" value="Genomic_DNA"/>
</dbReference>
<comment type="caution">
    <text evidence="2">The sequence shown here is derived from an EMBL/GenBank/DDBJ whole genome shotgun (WGS) entry which is preliminary data.</text>
</comment>
<dbReference type="Proteomes" id="UP001489004">
    <property type="component" value="Unassembled WGS sequence"/>
</dbReference>
<proteinExistence type="predicted"/>
<keyword evidence="3" id="KW-1185">Reference proteome</keyword>
<dbReference type="InterPro" id="IPR036426">
    <property type="entry name" value="Bulb-type_lectin_dom_sf"/>
</dbReference>
<evidence type="ECO:0000313" key="2">
    <source>
        <dbReference type="EMBL" id="KAK9828555.1"/>
    </source>
</evidence>
<dbReference type="InterPro" id="IPR001480">
    <property type="entry name" value="Bulb-type_lectin_dom"/>
</dbReference>
<reference evidence="2 3" key="1">
    <citation type="journal article" date="2024" name="Nat. Commun.">
        <title>Phylogenomics reveals the evolutionary origins of lichenization in chlorophyte algae.</title>
        <authorList>
            <person name="Puginier C."/>
            <person name="Libourel C."/>
            <person name="Otte J."/>
            <person name="Skaloud P."/>
            <person name="Haon M."/>
            <person name="Grisel S."/>
            <person name="Petersen M."/>
            <person name="Berrin J.G."/>
            <person name="Delaux P.M."/>
            <person name="Dal Grande F."/>
            <person name="Keller J."/>
        </authorList>
    </citation>
    <scope>NUCLEOTIDE SEQUENCE [LARGE SCALE GENOMIC DNA]</scope>
    <source>
        <strain evidence="2 3">SAG 2043</strain>
    </source>
</reference>
<gene>
    <name evidence="2" type="ORF">WJX72_000739</name>
</gene>
<sequence>MTGVVLGGFPLAELLAMTKQSNVLVITSNKALAQPAPLALGDATPKSCGDVLSNGIGLIANLLKNKAPTSITCSMTWPIVDYPAFVKVGLSVNLPGVNFVPITGSTGQSQSTPFQPEICEANAGSCTTFCPSNTSAAQGSCGSNQYIQSKVVEALVQSNINLDIAVCLGYTGKDPVTQQLYSVVSTILNLLGLDPCPIHGGVTIFPFILVADGYVQLGIGFVDIRADVSVKMAPEGGFTTGICDYLQMGYDTPADNPAFKQVQCRPWCYQQPGDGTFKVAAELHILWFVWSWTLFQTNFGPQTEPLLCQYPPVGVYGPANGRNDTLYGPAIIPGGTEMISANGNFLLRFSTEGNMELYDSQKAGTWPDVQAGDSRLFSTNTFQGATNVFALLEGGNLQVQDPVGPFPVVWQTGTDQYVLGKPYLTVTNDGRITLRDTYDNKCYWDSTGQCKDAVQYWPAGFSDSLIESTNTSDPNFEPTCMNNSTMLVSKNRKWAWVGAPNAWYVFGVGQGEGPPVTRYNTPLTGIITVTCDANIGLNGAFCISSRKGDYPAFILSQPGQTSGNYKTPHPTWSIGTVPNGADLAGPAHVTIGDDGEFGMGISRAHRFVGRCLASALEQRHSVSSPASSP</sequence>
<dbReference type="AlphaFoldDB" id="A0AAW1R3L4"/>